<keyword evidence="2" id="KW-0808">Transferase</keyword>
<dbReference type="SUPFAM" id="SSF55729">
    <property type="entry name" value="Acyl-CoA N-acyltransferases (Nat)"/>
    <property type="match status" value="1"/>
</dbReference>
<protein>
    <submittedName>
        <fullName evidence="2">Acetyltransferase</fullName>
    </submittedName>
</protein>
<reference evidence="2 3" key="1">
    <citation type="submission" date="2018-02" db="EMBL/GenBank/DDBJ databases">
        <title>Whole genome sequencing of endophytic bacterium.</title>
        <authorList>
            <person name="Eedara R."/>
            <person name="Podile A.R."/>
        </authorList>
    </citation>
    <scope>NUCLEOTIDE SEQUENCE [LARGE SCALE GENOMIC DNA]</scope>
    <source>
        <strain evidence="2 3">RP1T</strain>
    </source>
</reference>
<dbReference type="Gene3D" id="3.40.630.30">
    <property type="match status" value="1"/>
</dbReference>
<evidence type="ECO:0000259" key="1">
    <source>
        <dbReference type="PROSITE" id="PS51186"/>
    </source>
</evidence>
<evidence type="ECO:0000313" key="3">
    <source>
        <dbReference type="Proteomes" id="UP000237682"/>
    </source>
</evidence>
<dbReference type="PROSITE" id="PS51186">
    <property type="entry name" value="GNAT"/>
    <property type="match status" value="1"/>
</dbReference>
<proteinExistence type="predicted"/>
<dbReference type="AlphaFoldDB" id="A0A2S9QGY6"/>
<dbReference type="GO" id="GO:0016747">
    <property type="term" value="F:acyltransferase activity, transferring groups other than amino-acyl groups"/>
    <property type="evidence" value="ECO:0007669"/>
    <property type="project" value="InterPro"/>
</dbReference>
<dbReference type="InterPro" id="IPR016181">
    <property type="entry name" value="Acyl_CoA_acyltransferase"/>
</dbReference>
<name>A0A2S9QGY6_9HYPH</name>
<accession>A0A2S9QGY6</accession>
<gene>
    <name evidence="2" type="ORF">C5L14_05065</name>
</gene>
<sequence>MPREGDLRMELTTRPLTAGLWPAFETLFGEKGAKSGCWCMYWRIGSLYRRQAGAQNRDAFRAVVEAGPPPGLLAFVAADPVGWCQIGPRRSIPHIDRVWRLRSPDRKPVWSISCLYVAKDVRRQGVASHPVKEAIDFGRSGGATIIEAYPIDRRMSPSSSSTGFMTTFERLGFRPVPSPTPERPILRLELGHATG</sequence>
<organism evidence="2 3">
    <name type="scientific">Labrys okinawensis</name>
    <dbReference type="NCBI Taxonomy" id="346911"/>
    <lineage>
        <taxon>Bacteria</taxon>
        <taxon>Pseudomonadati</taxon>
        <taxon>Pseudomonadota</taxon>
        <taxon>Alphaproteobacteria</taxon>
        <taxon>Hyphomicrobiales</taxon>
        <taxon>Xanthobacteraceae</taxon>
        <taxon>Labrys</taxon>
    </lineage>
</organism>
<keyword evidence="3" id="KW-1185">Reference proteome</keyword>
<dbReference type="EMBL" id="PUEJ01000002">
    <property type="protein sequence ID" value="PRH88608.1"/>
    <property type="molecule type" value="Genomic_DNA"/>
</dbReference>
<feature type="domain" description="N-acetyltransferase" evidence="1">
    <location>
        <begin position="11"/>
        <end position="191"/>
    </location>
</feature>
<dbReference type="InterPro" id="IPR000182">
    <property type="entry name" value="GNAT_dom"/>
</dbReference>
<dbReference type="CDD" id="cd04301">
    <property type="entry name" value="NAT_SF"/>
    <property type="match status" value="1"/>
</dbReference>
<evidence type="ECO:0000313" key="2">
    <source>
        <dbReference type="EMBL" id="PRH88608.1"/>
    </source>
</evidence>
<dbReference type="OrthoDB" id="8894819at2"/>
<comment type="caution">
    <text evidence="2">The sequence shown here is derived from an EMBL/GenBank/DDBJ whole genome shotgun (WGS) entry which is preliminary data.</text>
</comment>
<dbReference type="Proteomes" id="UP000237682">
    <property type="component" value="Unassembled WGS sequence"/>
</dbReference>
<dbReference type="Pfam" id="PF00583">
    <property type="entry name" value="Acetyltransf_1"/>
    <property type="match status" value="1"/>
</dbReference>